<reference evidence="10" key="1">
    <citation type="submission" date="2016-10" db="EMBL/GenBank/DDBJ databases">
        <authorList>
            <person name="Varghese N."/>
            <person name="Submissions S."/>
        </authorList>
    </citation>
    <scope>NUCLEOTIDE SEQUENCE [LARGE SCALE GENOMIC DNA]</scope>
    <source>
        <strain evidence="10">ATCC 700379</strain>
    </source>
</reference>
<dbReference type="PROSITE" id="PS50850">
    <property type="entry name" value="MFS"/>
    <property type="match status" value="1"/>
</dbReference>
<feature type="transmembrane region" description="Helical" evidence="7">
    <location>
        <begin position="99"/>
        <end position="119"/>
    </location>
</feature>
<dbReference type="PANTHER" id="PTHR23513:SF6">
    <property type="entry name" value="MAJOR FACILITATOR SUPERFAMILY ASSOCIATED DOMAIN-CONTAINING PROTEIN"/>
    <property type="match status" value="1"/>
</dbReference>
<dbReference type="InterPro" id="IPR036259">
    <property type="entry name" value="MFS_trans_sf"/>
</dbReference>
<name>A0A1I2S7V9_9BACL</name>
<dbReference type="SUPFAM" id="SSF103473">
    <property type="entry name" value="MFS general substrate transporter"/>
    <property type="match status" value="1"/>
</dbReference>
<evidence type="ECO:0000256" key="2">
    <source>
        <dbReference type="ARBA" id="ARBA00022448"/>
    </source>
</evidence>
<keyword evidence="10" id="KW-1185">Reference proteome</keyword>
<keyword evidence="2" id="KW-0813">Transport</keyword>
<feature type="transmembrane region" description="Helical" evidence="7">
    <location>
        <begin position="344"/>
        <end position="370"/>
    </location>
</feature>
<feature type="domain" description="Major facilitator superfamily (MFS) profile" evidence="8">
    <location>
        <begin position="206"/>
        <end position="403"/>
    </location>
</feature>
<gene>
    <name evidence="9" type="ORF">SAMN02982927_01798</name>
</gene>
<evidence type="ECO:0000256" key="7">
    <source>
        <dbReference type="SAM" id="Phobius"/>
    </source>
</evidence>
<dbReference type="EMBL" id="FOOY01000011">
    <property type="protein sequence ID" value="SFG46967.1"/>
    <property type="molecule type" value="Genomic_DNA"/>
</dbReference>
<feature type="transmembrane region" description="Helical" evidence="7">
    <location>
        <begin position="168"/>
        <end position="186"/>
    </location>
</feature>
<accession>A0A1I2S7V9</accession>
<feature type="transmembrane region" description="Helical" evidence="7">
    <location>
        <begin position="282"/>
        <end position="300"/>
    </location>
</feature>
<dbReference type="GO" id="GO:0022857">
    <property type="term" value="F:transmembrane transporter activity"/>
    <property type="evidence" value="ECO:0007669"/>
    <property type="project" value="InterPro"/>
</dbReference>
<evidence type="ECO:0000313" key="10">
    <source>
        <dbReference type="Proteomes" id="UP000198752"/>
    </source>
</evidence>
<evidence type="ECO:0000313" key="9">
    <source>
        <dbReference type="EMBL" id="SFG46967.1"/>
    </source>
</evidence>
<evidence type="ECO:0000259" key="8">
    <source>
        <dbReference type="PROSITE" id="PS50850"/>
    </source>
</evidence>
<feature type="transmembrane region" description="Helical" evidence="7">
    <location>
        <begin position="223"/>
        <end position="242"/>
    </location>
</feature>
<dbReference type="GO" id="GO:0005886">
    <property type="term" value="C:plasma membrane"/>
    <property type="evidence" value="ECO:0007669"/>
    <property type="project" value="UniProtKB-SubCell"/>
</dbReference>
<organism evidence="9 10">
    <name type="scientific">Sporolactobacillus nakayamae</name>
    <dbReference type="NCBI Taxonomy" id="269670"/>
    <lineage>
        <taxon>Bacteria</taxon>
        <taxon>Bacillati</taxon>
        <taxon>Bacillota</taxon>
        <taxon>Bacilli</taxon>
        <taxon>Bacillales</taxon>
        <taxon>Sporolactobacillaceae</taxon>
        <taxon>Sporolactobacillus</taxon>
    </lineage>
</organism>
<dbReference type="Gene3D" id="1.20.1250.20">
    <property type="entry name" value="MFS general substrate transporter like domains"/>
    <property type="match status" value="1"/>
</dbReference>
<dbReference type="STRING" id="269670.SAMN02982927_01798"/>
<keyword evidence="3" id="KW-1003">Cell membrane</keyword>
<feature type="transmembrane region" description="Helical" evidence="7">
    <location>
        <begin position="12"/>
        <end position="36"/>
    </location>
</feature>
<feature type="transmembrane region" description="Helical" evidence="7">
    <location>
        <begin position="254"/>
        <end position="275"/>
    </location>
</feature>
<keyword evidence="4 7" id="KW-0812">Transmembrane</keyword>
<keyword evidence="5 7" id="KW-1133">Transmembrane helix</keyword>
<evidence type="ECO:0000256" key="3">
    <source>
        <dbReference type="ARBA" id="ARBA00022475"/>
    </source>
</evidence>
<feature type="transmembrane region" description="Helical" evidence="7">
    <location>
        <begin position="74"/>
        <end position="93"/>
    </location>
</feature>
<dbReference type="RefSeq" id="WP_245734171.1">
    <property type="nucleotide sequence ID" value="NZ_FOOY01000011.1"/>
</dbReference>
<sequence>MNDLIKNKNFVSLFFGRLISNIGDSLYYIAAMWLAYNLGGSAFYSGLAGFLTLLPECLSFLVGPIVDRMNLKKVLVIPSLFQGMLLLLVPTLYMTHLLTVTGVLIIMPLIALIDLFPYPAEGALIPRLVKKEQLVAANSAMSFSYQGTDLIFSMCGGFLILFTGAVNLYLIDTFTFFIAAAFFATIRLKVSNQIAQPSFNFSSYRADLAAGFRFVMQPLNLSLLLPLLGINFFLSAVLAALPSFANQLGGPGKYGILLTCYTLGFLLGTLTSSFISRKMTMGKALIFGYAWSGILWLLAAWAADRFFVLCCVFIVLANFPVGATNILFTTFFQVMPPQDMIGRVSAVIETLIAAAMPLGALFGGTIAAWLGSTPLFLLQGGVVLVTSLVWIVNKKLRQIPRLE</sequence>
<dbReference type="PANTHER" id="PTHR23513">
    <property type="entry name" value="INTEGRAL MEMBRANE EFFLUX PROTEIN-RELATED"/>
    <property type="match status" value="1"/>
</dbReference>
<dbReference type="Pfam" id="PF05977">
    <property type="entry name" value="MFS_3"/>
    <property type="match status" value="1"/>
</dbReference>
<protein>
    <submittedName>
        <fullName evidence="9">Transmembrane secretion effector</fullName>
    </submittedName>
</protein>
<dbReference type="AlphaFoldDB" id="A0A1I2S7V9"/>
<keyword evidence="6 7" id="KW-0472">Membrane</keyword>
<feature type="transmembrane region" description="Helical" evidence="7">
    <location>
        <begin position="376"/>
        <end position="393"/>
    </location>
</feature>
<evidence type="ECO:0000256" key="4">
    <source>
        <dbReference type="ARBA" id="ARBA00022692"/>
    </source>
</evidence>
<feature type="transmembrane region" description="Helical" evidence="7">
    <location>
        <begin position="306"/>
        <end position="332"/>
    </location>
</feature>
<evidence type="ECO:0000256" key="5">
    <source>
        <dbReference type="ARBA" id="ARBA00022989"/>
    </source>
</evidence>
<feature type="transmembrane region" description="Helical" evidence="7">
    <location>
        <begin position="42"/>
        <end position="62"/>
    </location>
</feature>
<dbReference type="CDD" id="cd06173">
    <property type="entry name" value="MFS_MefA_like"/>
    <property type="match status" value="1"/>
</dbReference>
<proteinExistence type="predicted"/>
<dbReference type="Proteomes" id="UP000198752">
    <property type="component" value="Unassembled WGS sequence"/>
</dbReference>
<comment type="subcellular location">
    <subcellularLocation>
        <location evidence="1">Cell membrane</location>
        <topology evidence="1">Multi-pass membrane protein</topology>
    </subcellularLocation>
</comment>
<feature type="transmembrane region" description="Helical" evidence="7">
    <location>
        <begin position="140"/>
        <end position="162"/>
    </location>
</feature>
<evidence type="ECO:0000256" key="1">
    <source>
        <dbReference type="ARBA" id="ARBA00004651"/>
    </source>
</evidence>
<dbReference type="InterPro" id="IPR020846">
    <property type="entry name" value="MFS_dom"/>
</dbReference>
<dbReference type="InterPro" id="IPR010290">
    <property type="entry name" value="TM_effector"/>
</dbReference>
<evidence type="ECO:0000256" key="6">
    <source>
        <dbReference type="ARBA" id="ARBA00023136"/>
    </source>
</evidence>